<reference evidence="2" key="2">
    <citation type="submission" date="2022-01" db="EMBL/GenBank/DDBJ databases">
        <authorList>
            <person name="Yamashiro T."/>
            <person name="Shiraishi A."/>
            <person name="Satake H."/>
            <person name="Nakayama K."/>
        </authorList>
    </citation>
    <scope>NUCLEOTIDE SEQUENCE</scope>
</reference>
<keyword evidence="3" id="KW-1185">Reference proteome</keyword>
<evidence type="ECO:0000313" key="3">
    <source>
        <dbReference type="Proteomes" id="UP001151760"/>
    </source>
</evidence>
<dbReference type="EMBL" id="BQNB010015032">
    <property type="protein sequence ID" value="GJT35226.1"/>
    <property type="molecule type" value="Genomic_DNA"/>
</dbReference>
<dbReference type="Proteomes" id="UP001151760">
    <property type="component" value="Unassembled WGS sequence"/>
</dbReference>
<proteinExistence type="predicted"/>
<accession>A0ABQ5D7G2</accession>
<feature type="region of interest" description="Disordered" evidence="1">
    <location>
        <begin position="1"/>
        <end position="21"/>
    </location>
</feature>
<protein>
    <submittedName>
        <fullName evidence="2">Uncharacterized protein</fullName>
    </submittedName>
</protein>
<evidence type="ECO:0000256" key="1">
    <source>
        <dbReference type="SAM" id="MobiDB-lite"/>
    </source>
</evidence>
<evidence type="ECO:0000313" key="2">
    <source>
        <dbReference type="EMBL" id="GJT35226.1"/>
    </source>
</evidence>
<reference evidence="2" key="1">
    <citation type="journal article" date="2022" name="Int. J. Mol. Sci.">
        <title>Draft Genome of Tanacetum Coccineum: Genomic Comparison of Closely Related Tanacetum-Family Plants.</title>
        <authorList>
            <person name="Yamashiro T."/>
            <person name="Shiraishi A."/>
            <person name="Nakayama K."/>
            <person name="Satake H."/>
        </authorList>
    </citation>
    <scope>NUCLEOTIDE SEQUENCE</scope>
</reference>
<sequence length="386" mass="42824">MKVEESLNVTFDESPPPTKLSPLVDDDVGEEEAIKRNTKVLRTLVMCEEQLNYVEMGGVDVHCSVDEYGDWGKAHCGDSVVAIEDLAARTHVLSGGDTHDRVITVRCLATRGRAGGVGSDGHDAECLFEERAGALDRVGDFRERMLLHYSELEVSSEGHKEFYTIGHGDHGTLLGRGGDACDMRRRVLCVSGAGLILIDSGVGHTASTFFNVLVHFVELQFFLIVLFWVNKSDFGILKVLWGNFVGFDGFWWGLCGDMGGCDVKCIKICRIDYCKGVSKNEREWRRDYEGGGILMGGNGKGVVRLYLEGVSGAECGLIMSGGVWGVVGRYRDIGKKGMRDLDRGGMEWLGKWMDVRGCVYKRGDGSGEYWWWVPIHCKETSIRRRL</sequence>
<organism evidence="2 3">
    <name type="scientific">Tanacetum coccineum</name>
    <dbReference type="NCBI Taxonomy" id="301880"/>
    <lineage>
        <taxon>Eukaryota</taxon>
        <taxon>Viridiplantae</taxon>
        <taxon>Streptophyta</taxon>
        <taxon>Embryophyta</taxon>
        <taxon>Tracheophyta</taxon>
        <taxon>Spermatophyta</taxon>
        <taxon>Magnoliopsida</taxon>
        <taxon>eudicotyledons</taxon>
        <taxon>Gunneridae</taxon>
        <taxon>Pentapetalae</taxon>
        <taxon>asterids</taxon>
        <taxon>campanulids</taxon>
        <taxon>Asterales</taxon>
        <taxon>Asteraceae</taxon>
        <taxon>Asteroideae</taxon>
        <taxon>Anthemideae</taxon>
        <taxon>Anthemidinae</taxon>
        <taxon>Tanacetum</taxon>
    </lineage>
</organism>
<name>A0ABQ5D7G2_9ASTR</name>
<gene>
    <name evidence="2" type="ORF">Tco_0925645</name>
</gene>
<comment type="caution">
    <text evidence="2">The sequence shown here is derived from an EMBL/GenBank/DDBJ whole genome shotgun (WGS) entry which is preliminary data.</text>
</comment>